<dbReference type="PANTHER" id="PTHR11462:SF35">
    <property type="entry name" value="TRANSCRIPTION FACTOR JRA"/>
    <property type="match status" value="1"/>
</dbReference>
<organism evidence="11 12">
    <name type="scientific">Batrachochytrium dendrobatidis (strain JEL423)</name>
    <dbReference type="NCBI Taxonomy" id="403673"/>
    <lineage>
        <taxon>Eukaryota</taxon>
        <taxon>Fungi</taxon>
        <taxon>Fungi incertae sedis</taxon>
        <taxon>Chytridiomycota</taxon>
        <taxon>Chytridiomycota incertae sedis</taxon>
        <taxon>Chytridiomycetes</taxon>
        <taxon>Rhizophydiales</taxon>
        <taxon>Rhizophydiales incertae sedis</taxon>
        <taxon>Batrachochytrium</taxon>
    </lineage>
</organism>
<keyword evidence="2" id="KW-0028">Amino-acid biosynthesis</keyword>
<keyword evidence="6" id="KW-0804">Transcription</keyword>
<dbReference type="PROSITE" id="PS00036">
    <property type="entry name" value="BZIP_BASIC"/>
    <property type="match status" value="1"/>
</dbReference>
<gene>
    <name evidence="11" type="ORF">BDEG_24285</name>
</gene>
<feature type="compositionally biased region" description="Polar residues" evidence="9">
    <location>
        <begin position="243"/>
        <end position="269"/>
    </location>
</feature>
<keyword evidence="5" id="KW-0010">Activator</keyword>
<dbReference type="InterPro" id="IPR050946">
    <property type="entry name" value="AP-1_TF_bZIP"/>
</dbReference>
<proteinExistence type="inferred from homology"/>
<evidence type="ECO:0000256" key="4">
    <source>
        <dbReference type="ARBA" id="ARBA00023125"/>
    </source>
</evidence>
<dbReference type="CDD" id="cd12193">
    <property type="entry name" value="bZIP_GCN4"/>
    <property type="match status" value="1"/>
</dbReference>
<reference evidence="11 12" key="2">
    <citation type="submission" date="2016-05" db="EMBL/GenBank/DDBJ databases">
        <title>Lineage-specific infection strategies underlie the spectrum of fungal disease in amphibians.</title>
        <authorList>
            <person name="Cuomo C.A."/>
            <person name="Farrer R.A."/>
            <person name="James T."/>
            <person name="Longcore J."/>
            <person name="Birren B."/>
        </authorList>
    </citation>
    <scope>NUCLEOTIDE SEQUENCE [LARGE SCALE GENOMIC DNA]</scope>
    <source>
        <strain evidence="11 12">JEL423</strain>
    </source>
</reference>
<dbReference type="STRING" id="403673.A0A177WKC3"/>
<evidence type="ECO:0000256" key="5">
    <source>
        <dbReference type="ARBA" id="ARBA00023159"/>
    </source>
</evidence>
<evidence type="ECO:0000313" key="12">
    <source>
        <dbReference type="Proteomes" id="UP000077115"/>
    </source>
</evidence>
<dbReference type="GO" id="GO:0005667">
    <property type="term" value="C:transcription regulator complex"/>
    <property type="evidence" value="ECO:0007669"/>
    <property type="project" value="TreeGrafter"/>
</dbReference>
<keyword evidence="7" id="KW-0539">Nucleus</keyword>
<dbReference type="AlphaFoldDB" id="A0A177WKC3"/>
<dbReference type="OrthoDB" id="2257100at2759"/>
<dbReference type="EMBL" id="DS022304">
    <property type="protein sequence ID" value="OAJ40567.1"/>
    <property type="molecule type" value="Genomic_DNA"/>
</dbReference>
<dbReference type="Proteomes" id="UP000077115">
    <property type="component" value="Unassembled WGS sequence"/>
</dbReference>
<evidence type="ECO:0000256" key="1">
    <source>
        <dbReference type="ARBA" id="ARBA00004123"/>
    </source>
</evidence>
<name>A0A177WKC3_BATDL</name>
<evidence type="ECO:0000256" key="9">
    <source>
        <dbReference type="SAM" id="MobiDB-lite"/>
    </source>
</evidence>
<feature type="region of interest" description="Disordered" evidence="9">
    <location>
        <begin position="224"/>
        <end position="272"/>
    </location>
</feature>
<reference evidence="11 12" key="1">
    <citation type="submission" date="2006-10" db="EMBL/GenBank/DDBJ databases">
        <title>The Genome Sequence of Batrachochytrium dendrobatidis JEL423.</title>
        <authorList>
            <consortium name="The Broad Institute Genome Sequencing Platform"/>
            <person name="Birren B."/>
            <person name="Lander E."/>
            <person name="Galagan J."/>
            <person name="Cuomo C."/>
            <person name="Devon K."/>
            <person name="Jaffe D."/>
            <person name="Butler J."/>
            <person name="Alvarez P."/>
            <person name="Gnerre S."/>
            <person name="Grabherr M."/>
            <person name="Kleber M."/>
            <person name="Mauceli E."/>
            <person name="Brockman W."/>
            <person name="Young S."/>
            <person name="LaButti K."/>
            <person name="Sykes S."/>
            <person name="DeCaprio D."/>
            <person name="Crawford M."/>
            <person name="Koehrsen M."/>
            <person name="Engels R."/>
            <person name="Montgomery P."/>
            <person name="Pearson M."/>
            <person name="Howarth C."/>
            <person name="Larson L."/>
            <person name="White J."/>
            <person name="O'Leary S."/>
            <person name="Kodira C."/>
            <person name="Zeng Q."/>
            <person name="Yandava C."/>
            <person name="Alvarado L."/>
            <person name="Longcore J."/>
            <person name="James T."/>
        </authorList>
    </citation>
    <scope>NUCLEOTIDE SEQUENCE [LARGE SCALE GENOMIC DNA]</scope>
    <source>
        <strain evidence="11 12">JEL423</strain>
    </source>
</reference>
<sequence length="390" mass="42233">MCFVKAPRGSATIPTTQLTGEQQQPVCETPFFNNDATLWGDFSSIDSLGQSNSADLAIPLNLAVGPSMGFSNYHSADTQSSPLLGVDNTTASDSLATLDSLSSNNLDIWLDLLSSSDLGPVAKPLFPVEASTPLAASTGEPAQTSPVATTQQKYHYNKQLPTHPNTNMLGGALLPSPPESTCPLSPLLPIKVCSTTPTAYSRSAVSSMTPASSFLPMSAIQHPSIHQQYSQHSQLHQQRQSQADAHSTATTVSADAKISQTLPVSSTPPLTKRKTDEDLAAHDDAYNGSNPLAVKRARNNEAARRSRERKMKKLVELEVQVTHLDTEKTDLLVRLAVLESERTTWMHRERELAHRVLALETQLSESHRALMHVGLNRNSHESTHFSATDS</sequence>
<dbReference type="Gene3D" id="3.30.160.60">
    <property type="entry name" value="Classic Zinc Finger"/>
    <property type="match status" value="1"/>
</dbReference>
<dbReference type="GO" id="GO:1903833">
    <property type="term" value="P:positive regulation of cellular response to amino acid starvation"/>
    <property type="evidence" value="ECO:0007669"/>
    <property type="project" value="TreeGrafter"/>
</dbReference>
<evidence type="ECO:0000256" key="6">
    <source>
        <dbReference type="ARBA" id="ARBA00023163"/>
    </source>
</evidence>
<evidence type="ECO:0000256" key="2">
    <source>
        <dbReference type="ARBA" id="ARBA00022605"/>
    </source>
</evidence>
<feature type="domain" description="BZIP" evidence="10">
    <location>
        <begin position="295"/>
        <end position="341"/>
    </location>
</feature>
<keyword evidence="4" id="KW-0238">DNA-binding</keyword>
<dbReference type="GO" id="GO:0005634">
    <property type="term" value="C:nucleus"/>
    <property type="evidence" value="ECO:0007669"/>
    <property type="project" value="UniProtKB-SubCell"/>
</dbReference>
<evidence type="ECO:0000256" key="7">
    <source>
        <dbReference type="ARBA" id="ARBA00023242"/>
    </source>
</evidence>
<dbReference type="PANTHER" id="PTHR11462">
    <property type="entry name" value="JUN TRANSCRIPTION FACTOR-RELATED"/>
    <property type="match status" value="1"/>
</dbReference>
<dbReference type="GO" id="GO:0000978">
    <property type="term" value="F:RNA polymerase II cis-regulatory region sequence-specific DNA binding"/>
    <property type="evidence" value="ECO:0007669"/>
    <property type="project" value="TreeGrafter"/>
</dbReference>
<evidence type="ECO:0000256" key="8">
    <source>
        <dbReference type="ARBA" id="ARBA00061302"/>
    </source>
</evidence>
<protein>
    <recommendedName>
        <fullName evidence="10">BZIP domain-containing protein</fullName>
    </recommendedName>
</protein>
<dbReference type="GO" id="GO:0001080">
    <property type="term" value="P:nitrogen catabolite activation of transcription from RNA polymerase II promoter"/>
    <property type="evidence" value="ECO:0007669"/>
    <property type="project" value="TreeGrafter"/>
</dbReference>
<comment type="subcellular location">
    <subcellularLocation>
        <location evidence="1">Nucleus</location>
    </subcellularLocation>
</comment>
<dbReference type="GO" id="GO:0008652">
    <property type="term" value="P:amino acid biosynthetic process"/>
    <property type="evidence" value="ECO:0007669"/>
    <property type="project" value="UniProtKB-KW"/>
</dbReference>
<keyword evidence="3" id="KW-0805">Transcription regulation</keyword>
<dbReference type="SUPFAM" id="SSF57959">
    <property type="entry name" value="Leucine zipper domain"/>
    <property type="match status" value="1"/>
</dbReference>
<dbReference type="PROSITE" id="PS50217">
    <property type="entry name" value="BZIP"/>
    <property type="match status" value="1"/>
</dbReference>
<dbReference type="InterPro" id="IPR004827">
    <property type="entry name" value="bZIP"/>
</dbReference>
<feature type="compositionally biased region" description="Low complexity" evidence="9">
    <location>
        <begin position="224"/>
        <end position="242"/>
    </location>
</feature>
<dbReference type="FunFam" id="3.30.160.60:FF:001491">
    <property type="entry name" value="Cross-pathway control protein A"/>
    <property type="match status" value="1"/>
</dbReference>
<accession>A0A177WKC3</accession>
<evidence type="ECO:0000313" key="11">
    <source>
        <dbReference type="EMBL" id="OAJ40567.1"/>
    </source>
</evidence>
<dbReference type="SMART" id="SM00338">
    <property type="entry name" value="BRLZ"/>
    <property type="match status" value="1"/>
</dbReference>
<dbReference type="eggNOG" id="ENOG502RM2F">
    <property type="taxonomic scope" value="Eukaryota"/>
</dbReference>
<dbReference type="InterPro" id="IPR046347">
    <property type="entry name" value="bZIP_sf"/>
</dbReference>
<evidence type="ECO:0000256" key="3">
    <source>
        <dbReference type="ARBA" id="ARBA00023015"/>
    </source>
</evidence>
<comment type="similarity">
    <text evidence="8">Belongs to the bZIP family. GCN4 subfamily.</text>
</comment>
<evidence type="ECO:0000259" key="10">
    <source>
        <dbReference type="PROSITE" id="PS50217"/>
    </source>
</evidence>
<dbReference type="Pfam" id="PF07716">
    <property type="entry name" value="bZIP_2"/>
    <property type="match status" value="1"/>
</dbReference>
<dbReference type="GO" id="GO:0000981">
    <property type="term" value="F:DNA-binding transcription factor activity, RNA polymerase II-specific"/>
    <property type="evidence" value="ECO:0007669"/>
    <property type="project" value="TreeGrafter"/>
</dbReference>
<dbReference type="VEuPathDB" id="FungiDB:BDEG_24285"/>